<evidence type="ECO:0000313" key="1">
    <source>
        <dbReference type="EMBL" id="VFR00032.1"/>
    </source>
</evidence>
<protein>
    <submittedName>
        <fullName evidence="1">Uncharacterized protein</fullName>
    </submittedName>
</protein>
<proteinExistence type="predicted"/>
<reference evidence="1 2" key="1">
    <citation type="submission" date="2018-04" db="EMBL/GenBank/DDBJ databases">
        <authorList>
            <person name="Vogel A."/>
        </authorList>
    </citation>
    <scope>NUCLEOTIDE SEQUENCE [LARGE SCALE GENOMIC DNA]</scope>
</reference>
<dbReference type="AlphaFoldDB" id="A0A484NF40"/>
<dbReference type="Proteomes" id="UP000595140">
    <property type="component" value="Unassembled WGS sequence"/>
</dbReference>
<gene>
    <name evidence="1" type="ORF">CCAM_LOCUS41807</name>
</gene>
<accession>A0A484NF40</accession>
<evidence type="ECO:0000313" key="2">
    <source>
        <dbReference type="Proteomes" id="UP000595140"/>
    </source>
</evidence>
<keyword evidence="2" id="KW-1185">Reference proteome</keyword>
<sequence length="420" mass="47493">MEESQSASSSSELPCVSFNYRTYGLDKDGQLPPPGLFHCDLLFDDSDPVQASCYCAKPKKEDDQRMIIVSKIRSPFLLEHLCGMDKATSYHFTPKMDHMTFLGYFEDLFHQFNRRRGGFSWIEHVWMSLRVVGSAILKGIHDLFTNGFNHTLLRSGIAIFCGSRSLPAPKLFNFELTQRSPKDPEFIHKLILDLNALKDLVSRVFLMKGSIERVEPYYSQLNRYLGVDFGRCNATPCVDLPDSIVEPIMKTKIFDPFFWTVTDTMLFMRKMDQIFGKYPKVEISIKEGMGGTFKWTHLDMGVFKDAFHWDPSAHQTATQSSGSSAPPSSGSADPLLSFKEVSLFHLMLQLEGVPLLPQLPLKAVAELLPPLSLKEEESMFHCVLQPEVVPLLPLQHPCQHYLQKLDIKTGSSLTAGFIAI</sequence>
<organism evidence="1 2">
    <name type="scientific">Cuscuta campestris</name>
    <dbReference type="NCBI Taxonomy" id="132261"/>
    <lineage>
        <taxon>Eukaryota</taxon>
        <taxon>Viridiplantae</taxon>
        <taxon>Streptophyta</taxon>
        <taxon>Embryophyta</taxon>
        <taxon>Tracheophyta</taxon>
        <taxon>Spermatophyta</taxon>
        <taxon>Magnoliopsida</taxon>
        <taxon>eudicotyledons</taxon>
        <taxon>Gunneridae</taxon>
        <taxon>Pentapetalae</taxon>
        <taxon>asterids</taxon>
        <taxon>lamiids</taxon>
        <taxon>Solanales</taxon>
        <taxon>Convolvulaceae</taxon>
        <taxon>Cuscuteae</taxon>
        <taxon>Cuscuta</taxon>
        <taxon>Cuscuta subgen. Grammica</taxon>
        <taxon>Cuscuta sect. Cleistogrammica</taxon>
    </lineage>
</organism>
<dbReference type="EMBL" id="OOIL02006673">
    <property type="protein sequence ID" value="VFR00032.1"/>
    <property type="molecule type" value="Genomic_DNA"/>
</dbReference>
<name>A0A484NF40_9ASTE</name>